<comment type="subcellular location">
    <subcellularLocation>
        <location evidence="1">Cell envelope</location>
    </subcellularLocation>
</comment>
<evidence type="ECO:0000256" key="4">
    <source>
        <dbReference type="ARBA" id="ARBA00023139"/>
    </source>
</evidence>
<gene>
    <name evidence="8" type="ORF">KHA91_18265</name>
</gene>
<evidence type="ECO:0000256" key="1">
    <source>
        <dbReference type="ARBA" id="ARBA00004196"/>
    </source>
</evidence>
<keyword evidence="4" id="KW-0564">Palmitate</keyword>
<dbReference type="Pfam" id="PF00497">
    <property type="entry name" value="SBP_bac_3"/>
    <property type="match status" value="1"/>
</dbReference>
<dbReference type="EMBL" id="JAGYPN010000004">
    <property type="protein sequence ID" value="MBS4224659.1"/>
    <property type="molecule type" value="Genomic_DNA"/>
</dbReference>
<dbReference type="InterPro" id="IPR001638">
    <property type="entry name" value="Solute-binding_3/MltF_N"/>
</dbReference>
<accession>A0A942UVH1</accession>
<evidence type="ECO:0000256" key="2">
    <source>
        <dbReference type="ARBA" id="ARBA00010333"/>
    </source>
</evidence>
<dbReference type="AlphaFoldDB" id="A0A942UVH1"/>
<keyword evidence="9" id="KW-1185">Reference proteome</keyword>
<dbReference type="PANTHER" id="PTHR35936">
    <property type="entry name" value="MEMBRANE-BOUND LYTIC MUREIN TRANSGLYCOSYLASE F"/>
    <property type="match status" value="1"/>
</dbReference>
<feature type="domain" description="Solute-binding protein family 3/N-terminal" evidence="7">
    <location>
        <begin position="40"/>
        <end position="264"/>
    </location>
</feature>
<name>A0A942UVH1_9BACI</name>
<keyword evidence="5" id="KW-0449">Lipoprotein</keyword>
<evidence type="ECO:0000259" key="7">
    <source>
        <dbReference type="SMART" id="SM00062"/>
    </source>
</evidence>
<comment type="similarity">
    <text evidence="2 6">Belongs to the bacterial solute-binding protein 3 family.</text>
</comment>
<dbReference type="Proteomes" id="UP000676456">
    <property type="component" value="Unassembled WGS sequence"/>
</dbReference>
<proteinExistence type="inferred from homology"/>
<evidence type="ECO:0000256" key="6">
    <source>
        <dbReference type="RuleBase" id="RU003744"/>
    </source>
</evidence>
<keyword evidence="3" id="KW-0732">Signal</keyword>
<dbReference type="PANTHER" id="PTHR35936:SF34">
    <property type="entry name" value="ABC TRANSPORTER EXTRACELLULAR-BINDING PROTEIN YCKB-RELATED"/>
    <property type="match status" value="1"/>
</dbReference>
<evidence type="ECO:0000313" key="9">
    <source>
        <dbReference type="Proteomes" id="UP000676456"/>
    </source>
</evidence>
<protein>
    <submittedName>
        <fullName evidence="8">Transporter substrate-binding domain-containing protein</fullName>
    </submittedName>
</protein>
<comment type="caution">
    <text evidence="8">The sequence shown here is derived from an EMBL/GenBank/DDBJ whole genome shotgun (WGS) entry which is preliminary data.</text>
</comment>
<sequence>MSALLLVTACGSGSKNNENGSKGNEKQEKTAWEKIEEKGELVVATSGTLFPTSYHEQETNNLTGYDVEIVKEVAKRLNLEVKFVEMAFDGMLTSLNSGTVDAAANDIGVNEERKDKFSFTDSYKYSFGSAVVRKDDLSGIKTLEDLKGKKAAGESTTVYMKIAREYGAKEVTYDNATNEQYLRDVSIGRTDVILNDYYLQSLALTVFPELNITIHPDIRYRPSEAAMILKKGNEDVIEKINGVLAEMREDGTISELSKKFYGGADVSVKQDLDFE</sequence>
<dbReference type="SUPFAM" id="SSF53850">
    <property type="entry name" value="Periplasmic binding protein-like II"/>
    <property type="match status" value="1"/>
</dbReference>
<evidence type="ECO:0000256" key="5">
    <source>
        <dbReference type="ARBA" id="ARBA00023288"/>
    </source>
</evidence>
<dbReference type="PROSITE" id="PS01039">
    <property type="entry name" value="SBP_BACTERIAL_3"/>
    <property type="match status" value="1"/>
</dbReference>
<reference evidence="8 9" key="1">
    <citation type="submission" date="2021-05" db="EMBL/GenBank/DDBJ databases">
        <title>Novel Bacillus species.</title>
        <authorList>
            <person name="Liu G."/>
        </authorList>
    </citation>
    <scope>NUCLEOTIDE SEQUENCE [LARGE SCALE GENOMIC DNA]</scope>
    <source>
        <strain evidence="8 9">FJAT-49682</strain>
    </source>
</reference>
<organism evidence="8 9">
    <name type="scientific">Lederbergia citrea</name>
    <dbReference type="NCBI Taxonomy" id="2833581"/>
    <lineage>
        <taxon>Bacteria</taxon>
        <taxon>Bacillati</taxon>
        <taxon>Bacillota</taxon>
        <taxon>Bacilli</taxon>
        <taxon>Bacillales</taxon>
        <taxon>Bacillaceae</taxon>
        <taxon>Lederbergia</taxon>
    </lineage>
</organism>
<evidence type="ECO:0000313" key="8">
    <source>
        <dbReference type="EMBL" id="MBS4224659.1"/>
    </source>
</evidence>
<dbReference type="SMART" id="SM00062">
    <property type="entry name" value="PBPb"/>
    <property type="match status" value="1"/>
</dbReference>
<dbReference type="Gene3D" id="3.40.190.10">
    <property type="entry name" value="Periplasmic binding protein-like II"/>
    <property type="match status" value="2"/>
</dbReference>
<dbReference type="GO" id="GO:0030313">
    <property type="term" value="C:cell envelope"/>
    <property type="evidence" value="ECO:0007669"/>
    <property type="project" value="UniProtKB-SubCell"/>
</dbReference>
<evidence type="ECO:0000256" key="3">
    <source>
        <dbReference type="ARBA" id="ARBA00022729"/>
    </source>
</evidence>
<dbReference type="InterPro" id="IPR018313">
    <property type="entry name" value="SBP_3_CS"/>
</dbReference>